<dbReference type="InterPro" id="IPR015943">
    <property type="entry name" value="WD40/YVTN_repeat-like_dom_sf"/>
</dbReference>
<proteinExistence type="predicted"/>
<evidence type="ECO:0000313" key="1">
    <source>
        <dbReference type="EMBL" id="MPM06315.1"/>
    </source>
</evidence>
<gene>
    <name evidence="1" type="ORF">SDC9_52614</name>
</gene>
<protein>
    <recommendedName>
        <fullName evidence="2">Virginiamycin B lyase</fullName>
    </recommendedName>
</protein>
<comment type="caution">
    <text evidence="1">The sequence shown here is derived from an EMBL/GenBank/DDBJ whole genome shotgun (WGS) entry which is preliminary data.</text>
</comment>
<dbReference type="EMBL" id="VSSQ01001218">
    <property type="protein sequence ID" value="MPM06315.1"/>
    <property type="molecule type" value="Genomic_DNA"/>
</dbReference>
<sequence length="364" mass="41417">MKRLIYVFILVCLSACTFFNGEQSSSPTPSPTYKEITTATLAQNSEHFNPSTSYNFKIIEFSPDDWEKIYDSASVWKLQIDSKDRIWALLGFETIGFYDGDQWIFYSSSDFGIEDYPSDLVVAQDDSVWMVTDNSLIHYKNGKSVLYPMVSPDKYSVPMLLCDPTGLIWVVFGNCSCGNLVKIFDGEKWNTLRIEPNSTGPSPKQIIMTDKGSIWTAYTWPYGISEVGDGVYKHIAGNEIWLNGNKNTTIRIASDRSGNIYAINQYESTIVKIGTDGAISRIGIDLSSTEFDVNRLRIFVDSEERIWINTQLKEDETDCLFYYEDGRWFAYFHLPFNNVTDFGELSDGTMLIASVRGLYKLKVH</sequence>
<accession>A0A644WR01</accession>
<dbReference type="AlphaFoldDB" id="A0A644WR01"/>
<name>A0A644WR01_9ZZZZ</name>
<organism evidence="1">
    <name type="scientific">bioreactor metagenome</name>
    <dbReference type="NCBI Taxonomy" id="1076179"/>
    <lineage>
        <taxon>unclassified sequences</taxon>
        <taxon>metagenomes</taxon>
        <taxon>ecological metagenomes</taxon>
    </lineage>
</organism>
<dbReference type="Gene3D" id="2.130.10.10">
    <property type="entry name" value="YVTN repeat-like/Quinoprotein amine dehydrogenase"/>
    <property type="match status" value="1"/>
</dbReference>
<evidence type="ECO:0008006" key="2">
    <source>
        <dbReference type="Google" id="ProtNLM"/>
    </source>
</evidence>
<dbReference type="SUPFAM" id="SSF63829">
    <property type="entry name" value="Calcium-dependent phosphotriesterase"/>
    <property type="match status" value="1"/>
</dbReference>
<reference evidence="1" key="1">
    <citation type="submission" date="2019-08" db="EMBL/GenBank/DDBJ databases">
        <authorList>
            <person name="Kucharzyk K."/>
            <person name="Murdoch R.W."/>
            <person name="Higgins S."/>
            <person name="Loffler F."/>
        </authorList>
    </citation>
    <scope>NUCLEOTIDE SEQUENCE</scope>
</reference>